<reference evidence="2" key="1">
    <citation type="submission" date="2018-11" db="EMBL/GenBank/DDBJ databases">
        <authorList>
            <consortium name="Pathogen Informatics"/>
        </authorList>
    </citation>
    <scope>NUCLEOTIDE SEQUENCE</scope>
</reference>
<name>A0A3S5BZK2_9PLAT</name>
<keyword evidence="3" id="KW-1185">Reference proteome</keyword>
<evidence type="ECO:0000256" key="1">
    <source>
        <dbReference type="SAM" id="MobiDB-lite"/>
    </source>
</evidence>
<proteinExistence type="predicted"/>
<dbReference type="Proteomes" id="UP000784294">
    <property type="component" value="Unassembled WGS sequence"/>
</dbReference>
<dbReference type="EMBL" id="CAAALY010078361">
    <property type="protein sequence ID" value="VEL26145.1"/>
    <property type="molecule type" value="Genomic_DNA"/>
</dbReference>
<gene>
    <name evidence="2" type="ORF">PXEA_LOCUS19585</name>
</gene>
<sequence length="335" mass="35587">MLQLKELNLHDACQASSRRSLSRELALLASFFQRHLPTTQPSPPPPHPTYSRSRQVHLITAQSCPCHITDPLSQQTTKIAIETTSPTTGNAASTNSPLATHLLTRQHQPPPQQQEQHQKHLQLHHPALIPSLGSSSTTNTSSSTSFISTTTPIGSVSLGASSCTSGTSTPNTSIQTGNITATSSSNSIPLTLALLPASSVPANPTIIASSIPSDSYPACGIIGATGVRVATPGRIQPVVSIAGGNFDQFNFICSNLPIKLLFAIVHKVDEGLTAQFPHIYVGRPHDSNAFIFISLPKSFILSDELQFLFTITTGIENLLNPNVNSTSLIRALPSS</sequence>
<evidence type="ECO:0000313" key="3">
    <source>
        <dbReference type="Proteomes" id="UP000784294"/>
    </source>
</evidence>
<organism evidence="2 3">
    <name type="scientific">Protopolystoma xenopodis</name>
    <dbReference type="NCBI Taxonomy" id="117903"/>
    <lineage>
        <taxon>Eukaryota</taxon>
        <taxon>Metazoa</taxon>
        <taxon>Spiralia</taxon>
        <taxon>Lophotrochozoa</taxon>
        <taxon>Platyhelminthes</taxon>
        <taxon>Monogenea</taxon>
        <taxon>Polyopisthocotylea</taxon>
        <taxon>Polystomatidea</taxon>
        <taxon>Polystomatidae</taxon>
        <taxon>Protopolystoma</taxon>
    </lineage>
</organism>
<feature type="region of interest" description="Disordered" evidence="1">
    <location>
        <begin position="160"/>
        <end position="184"/>
    </location>
</feature>
<comment type="caution">
    <text evidence="2">The sequence shown here is derived from an EMBL/GenBank/DDBJ whole genome shotgun (WGS) entry which is preliminary data.</text>
</comment>
<protein>
    <submittedName>
        <fullName evidence="2">Uncharacterized protein</fullName>
    </submittedName>
</protein>
<evidence type="ECO:0000313" key="2">
    <source>
        <dbReference type="EMBL" id="VEL26145.1"/>
    </source>
</evidence>
<dbReference type="AlphaFoldDB" id="A0A3S5BZK2"/>
<accession>A0A3S5BZK2</accession>